<dbReference type="AlphaFoldDB" id="A0A6A4W2S2"/>
<comment type="caution">
    <text evidence="2">The sequence shown here is derived from an EMBL/GenBank/DDBJ whole genome shotgun (WGS) entry which is preliminary data.</text>
</comment>
<protein>
    <submittedName>
        <fullName evidence="2">C-type mannose receptor 2</fullName>
    </submittedName>
</protein>
<dbReference type="SMART" id="SM00034">
    <property type="entry name" value="CLECT"/>
    <property type="match status" value="2"/>
</dbReference>
<dbReference type="Proteomes" id="UP000440578">
    <property type="component" value="Unassembled WGS sequence"/>
</dbReference>
<dbReference type="SUPFAM" id="SSF56436">
    <property type="entry name" value="C-type lectin-like"/>
    <property type="match status" value="2"/>
</dbReference>
<evidence type="ECO:0000259" key="1">
    <source>
        <dbReference type="PROSITE" id="PS50041"/>
    </source>
</evidence>
<dbReference type="PROSITE" id="PS50041">
    <property type="entry name" value="C_TYPE_LECTIN_2"/>
    <property type="match status" value="2"/>
</dbReference>
<organism evidence="2 3">
    <name type="scientific">Amphibalanus amphitrite</name>
    <name type="common">Striped barnacle</name>
    <name type="synonym">Balanus amphitrite</name>
    <dbReference type="NCBI Taxonomy" id="1232801"/>
    <lineage>
        <taxon>Eukaryota</taxon>
        <taxon>Metazoa</taxon>
        <taxon>Ecdysozoa</taxon>
        <taxon>Arthropoda</taxon>
        <taxon>Crustacea</taxon>
        <taxon>Multicrustacea</taxon>
        <taxon>Cirripedia</taxon>
        <taxon>Thoracica</taxon>
        <taxon>Thoracicalcarea</taxon>
        <taxon>Balanomorpha</taxon>
        <taxon>Balanoidea</taxon>
        <taxon>Balanidae</taxon>
        <taxon>Amphibalaninae</taxon>
        <taxon>Amphibalanus</taxon>
    </lineage>
</organism>
<keyword evidence="3" id="KW-1185">Reference proteome</keyword>
<accession>A0A6A4W2S2</accession>
<evidence type="ECO:0000313" key="3">
    <source>
        <dbReference type="Proteomes" id="UP000440578"/>
    </source>
</evidence>
<dbReference type="InterPro" id="IPR001304">
    <property type="entry name" value="C-type_lectin-like"/>
</dbReference>
<dbReference type="CDD" id="cd00037">
    <property type="entry name" value="CLECT"/>
    <property type="match status" value="2"/>
</dbReference>
<keyword evidence="2" id="KW-0675">Receptor</keyword>
<gene>
    <name evidence="2" type="primary">Mrc2</name>
    <name evidence="2" type="ORF">FJT64_004560</name>
</gene>
<sequence length="383" mass="42408">MSDMIKHEDTAAIVKRSPGYNVLVWFMVLTSAAHQVGHVSSGSAVAHPGPGSGPLHNSTALWAVHSVSAIAPVRCLPGWRRHRRSCYRALTVTPVRYDEARERCHQLDPAADLPITRDLGEVEFVQGLAAPPERPTAVFLGATDRQTEGQLLWHDGSPVALDNSVWASHEPTNSSRQNCLLLMTQLDRAAGRAVFSAGDTSCSTATSTVVCQMPFSVLALPVRTPENETDEMASLKKNRTGCDHYGSVRFGGSCYLYQDDYLTQPEAERLCRRRGFRLASVESQTENDFIRKLILDVAWLGGQLRGRRWRWSDGRPLLFTRWAAASAFFHQQPDGRSRERCLNMLSSVRSGWVGDKQLAGDGYWADNECAVRWPSVCEIPATA</sequence>
<proteinExistence type="predicted"/>
<dbReference type="Gene3D" id="3.10.100.10">
    <property type="entry name" value="Mannose-Binding Protein A, subunit A"/>
    <property type="match status" value="2"/>
</dbReference>
<feature type="domain" description="C-type lectin" evidence="1">
    <location>
        <begin position="82"/>
        <end position="211"/>
    </location>
</feature>
<dbReference type="Pfam" id="PF00059">
    <property type="entry name" value="Lectin_C"/>
    <property type="match status" value="2"/>
</dbReference>
<dbReference type="EMBL" id="VIIS01001447">
    <property type="protein sequence ID" value="KAF0298064.1"/>
    <property type="molecule type" value="Genomic_DNA"/>
</dbReference>
<reference evidence="2 3" key="1">
    <citation type="submission" date="2019-07" db="EMBL/GenBank/DDBJ databases">
        <title>Draft genome assembly of a fouling barnacle, Amphibalanus amphitrite (Darwin, 1854): The first reference genome for Thecostraca.</title>
        <authorList>
            <person name="Kim W."/>
        </authorList>
    </citation>
    <scope>NUCLEOTIDE SEQUENCE [LARGE SCALE GENOMIC DNA]</scope>
    <source>
        <strain evidence="2">SNU_AA5</strain>
        <tissue evidence="2">Soma without cirri and trophi</tissue>
    </source>
</reference>
<name>A0A6A4W2S2_AMPAM</name>
<dbReference type="InterPro" id="IPR016187">
    <property type="entry name" value="CTDL_fold"/>
</dbReference>
<dbReference type="PANTHER" id="PTHR22803">
    <property type="entry name" value="MANNOSE, PHOSPHOLIPASE, LECTIN RECEPTOR RELATED"/>
    <property type="match status" value="1"/>
</dbReference>
<feature type="domain" description="C-type lectin" evidence="1">
    <location>
        <begin position="250"/>
        <end position="378"/>
    </location>
</feature>
<dbReference type="OrthoDB" id="7962197at2759"/>
<dbReference type="InterPro" id="IPR016186">
    <property type="entry name" value="C-type_lectin-like/link_sf"/>
</dbReference>
<evidence type="ECO:0000313" key="2">
    <source>
        <dbReference type="EMBL" id="KAF0298064.1"/>
    </source>
</evidence>
<dbReference type="InterPro" id="IPR050111">
    <property type="entry name" value="C-type_lectin/snaclec_domain"/>
</dbReference>